<reference evidence="1" key="1">
    <citation type="submission" date="2021-02" db="EMBL/GenBank/DDBJ databases">
        <authorList>
            <person name="Nowell W R."/>
        </authorList>
    </citation>
    <scope>NUCLEOTIDE SEQUENCE</scope>
</reference>
<dbReference type="InterPro" id="IPR015943">
    <property type="entry name" value="WD40/YVTN_repeat-like_dom_sf"/>
</dbReference>
<dbReference type="EMBL" id="CAJOBG010052727">
    <property type="protein sequence ID" value="CAF4496846.1"/>
    <property type="molecule type" value="Genomic_DNA"/>
</dbReference>
<protein>
    <submittedName>
        <fullName evidence="1">Uncharacterized protein</fullName>
    </submittedName>
</protein>
<evidence type="ECO:0000313" key="2">
    <source>
        <dbReference type="Proteomes" id="UP000663866"/>
    </source>
</evidence>
<dbReference type="AlphaFoldDB" id="A0A820VA65"/>
<feature type="non-terminal residue" evidence="1">
    <location>
        <position position="106"/>
    </location>
</feature>
<evidence type="ECO:0000313" key="1">
    <source>
        <dbReference type="EMBL" id="CAF4496846.1"/>
    </source>
</evidence>
<dbReference type="Proteomes" id="UP000663866">
    <property type="component" value="Unassembled WGS sequence"/>
</dbReference>
<name>A0A820VA65_9BILA</name>
<keyword evidence="2" id="KW-1185">Reference proteome</keyword>
<sequence>MSSALTSSHFLQEMAYPPYCIQPLKSWGMIAIGGGGGTAKTGVTNAVDLKWIYLNQSSDPTNNKCSIQNVNSFTQHDSVMRMVSLRKQHEYLILALNRQLKVVMLK</sequence>
<comment type="caution">
    <text evidence="1">The sequence shown here is derived from an EMBL/GenBank/DDBJ whole genome shotgun (WGS) entry which is preliminary data.</text>
</comment>
<accession>A0A820VA65</accession>
<dbReference type="Gene3D" id="2.130.10.10">
    <property type="entry name" value="YVTN repeat-like/Quinoprotein amine dehydrogenase"/>
    <property type="match status" value="1"/>
</dbReference>
<gene>
    <name evidence="1" type="ORF">OVN521_LOCUS40511</name>
</gene>
<organism evidence="1 2">
    <name type="scientific">Rotaria magnacalcarata</name>
    <dbReference type="NCBI Taxonomy" id="392030"/>
    <lineage>
        <taxon>Eukaryota</taxon>
        <taxon>Metazoa</taxon>
        <taxon>Spiralia</taxon>
        <taxon>Gnathifera</taxon>
        <taxon>Rotifera</taxon>
        <taxon>Eurotatoria</taxon>
        <taxon>Bdelloidea</taxon>
        <taxon>Philodinida</taxon>
        <taxon>Philodinidae</taxon>
        <taxon>Rotaria</taxon>
    </lineage>
</organism>
<proteinExistence type="predicted"/>